<dbReference type="AlphaFoldDB" id="A0A5B7IQF2"/>
<gene>
    <name evidence="1" type="ORF">E2C01_081686</name>
</gene>
<protein>
    <submittedName>
        <fullName evidence="1">Uncharacterized protein</fullName>
    </submittedName>
</protein>
<evidence type="ECO:0000313" key="1">
    <source>
        <dbReference type="EMBL" id="MPC86850.1"/>
    </source>
</evidence>
<name>A0A5B7IQF2_PORTR</name>
<organism evidence="1 2">
    <name type="scientific">Portunus trituberculatus</name>
    <name type="common">Swimming crab</name>
    <name type="synonym">Neptunus trituberculatus</name>
    <dbReference type="NCBI Taxonomy" id="210409"/>
    <lineage>
        <taxon>Eukaryota</taxon>
        <taxon>Metazoa</taxon>
        <taxon>Ecdysozoa</taxon>
        <taxon>Arthropoda</taxon>
        <taxon>Crustacea</taxon>
        <taxon>Multicrustacea</taxon>
        <taxon>Malacostraca</taxon>
        <taxon>Eumalacostraca</taxon>
        <taxon>Eucarida</taxon>
        <taxon>Decapoda</taxon>
        <taxon>Pleocyemata</taxon>
        <taxon>Brachyura</taxon>
        <taxon>Eubrachyura</taxon>
        <taxon>Portunoidea</taxon>
        <taxon>Portunidae</taxon>
        <taxon>Portuninae</taxon>
        <taxon>Portunus</taxon>
    </lineage>
</organism>
<evidence type="ECO:0000313" key="2">
    <source>
        <dbReference type="Proteomes" id="UP000324222"/>
    </source>
</evidence>
<dbReference type="EMBL" id="VSRR010072707">
    <property type="protein sequence ID" value="MPC86850.1"/>
    <property type="molecule type" value="Genomic_DNA"/>
</dbReference>
<reference evidence="1 2" key="1">
    <citation type="submission" date="2019-05" db="EMBL/GenBank/DDBJ databases">
        <title>Another draft genome of Portunus trituberculatus and its Hox gene families provides insights of decapod evolution.</title>
        <authorList>
            <person name="Jeong J.-H."/>
            <person name="Song I."/>
            <person name="Kim S."/>
            <person name="Choi T."/>
            <person name="Kim D."/>
            <person name="Ryu S."/>
            <person name="Kim W."/>
        </authorList>
    </citation>
    <scope>NUCLEOTIDE SEQUENCE [LARGE SCALE GENOMIC DNA]</scope>
    <source>
        <tissue evidence="1">Muscle</tissue>
    </source>
</reference>
<dbReference type="OrthoDB" id="6593154at2759"/>
<comment type="caution">
    <text evidence="1">The sequence shown here is derived from an EMBL/GenBank/DDBJ whole genome shotgun (WGS) entry which is preliminary data.</text>
</comment>
<dbReference type="Proteomes" id="UP000324222">
    <property type="component" value="Unassembled WGS sequence"/>
</dbReference>
<proteinExistence type="predicted"/>
<keyword evidence="2" id="KW-1185">Reference proteome</keyword>
<accession>A0A5B7IQF2</accession>
<sequence length="90" mass="9866">MLCYVLQSVTLFTVTSSEAAKTLTVSIQREPEMLVAASSLASVDSKQSGFRAKVLLIHAQDTKEDALESEILERSEVRHSVVSLRDLLTS</sequence>